<keyword evidence="5" id="KW-1017">Isopeptide bond</keyword>
<keyword evidence="6" id="KW-0597">Phosphoprotein</keyword>
<keyword evidence="11 21" id="KW-0067">ATP-binding</keyword>
<dbReference type="GO" id="GO:0051256">
    <property type="term" value="P:mitotic spindle midzone assembly"/>
    <property type="evidence" value="ECO:0007669"/>
    <property type="project" value="TreeGrafter"/>
</dbReference>
<evidence type="ECO:0000313" key="26">
    <source>
        <dbReference type="Proteomes" id="UP000694383"/>
    </source>
</evidence>
<dbReference type="GO" id="GO:0003777">
    <property type="term" value="F:microtubule motor activity"/>
    <property type="evidence" value="ECO:0007669"/>
    <property type="project" value="InterPro"/>
</dbReference>
<evidence type="ECO:0000256" key="18">
    <source>
        <dbReference type="ARBA" id="ARBA00058317"/>
    </source>
</evidence>
<evidence type="ECO:0000256" key="1">
    <source>
        <dbReference type="ARBA" id="ARBA00004123"/>
    </source>
</evidence>
<dbReference type="GO" id="GO:0005819">
    <property type="term" value="C:spindle"/>
    <property type="evidence" value="ECO:0007669"/>
    <property type="project" value="UniProtKB-SubCell"/>
</dbReference>
<dbReference type="GO" id="GO:0005634">
    <property type="term" value="C:nucleus"/>
    <property type="evidence" value="ECO:0007669"/>
    <property type="project" value="UniProtKB-SubCell"/>
</dbReference>
<proteinExistence type="inferred from homology"/>
<evidence type="ECO:0000256" key="12">
    <source>
        <dbReference type="ARBA" id="ARBA00022843"/>
    </source>
</evidence>
<dbReference type="GO" id="GO:0007018">
    <property type="term" value="P:microtubule-based movement"/>
    <property type="evidence" value="ECO:0007669"/>
    <property type="project" value="InterPro"/>
</dbReference>
<keyword evidence="26" id="KW-1185">Reference proteome</keyword>
<feature type="binding site" evidence="21">
    <location>
        <begin position="110"/>
        <end position="117"/>
    </location>
    <ligand>
        <name>ATP</name>
        <dbReference type="ChEBI" id="CHEBI:30616"/>
    </ligand>
</feature>
<dbReference type="Proteomes" id="UP000694383">
    <property type="component" value="Unplaced"/>
</dbReference>
<evidence type="ECO:0000256" key="8">
    <source>
        <dbReference type="ARBA" id="ARBA00022701"/>
    </source>
</evidence>
<accession>A0A8C7XZH3</accession>
<dbReference type="GO" id="GO:0005524">
    <property type="term" value="F:ATP binding"/>
    <property type="evidence" value="ECO:0007669"/>
    <property type="project" value="UniProtKB-UniRule"/>
</dbReference>
<evidence type="ECO:0000256" key="15">
    <source>
        <dbReference type="ARBA" id="ARBA00023212"/>
    </source>
</evidence>
<keyword evidence="16" id="KW-0539">Nucleus</keyword>
<evidence type="ECO:0000256" key="9">
    <source>
        <dbReference type="ARBA" id="ARBA00022741"/>
    </source>
</evidence>
<dbReference type="GeneTree" id="ENSGT00940000155837"/>
<evidence type="ECO:0000256" key="6">
    <source>
        <dbReference type="ARBA" id="ARBA00022553"/>
    </source>
</evidence>
<feature type="coiled-coil region" evidence="22">
    <location>
        <begin position="445"/>
        <end position="553"/>
    </location>
</feature>
<evidence type="ECO:0000256" key="3">
    <source>
        <dbReference type="ARBA" id="ARBA00004476"/>
    </source>
</evidence>
<dbReference type="GO" id="GO:0008017">
    <property type="term" value="F:microtubule binding"/>
    <property type="evidence" value="ECO:0007669"/>
    <property type="project" value="InterPro"/>
</dbReference>
<evidence type="ECO:0000256" key="13">
    <source>
        <dbReference type="ARBA" id="ARBA00023054"/>
    </source>
</evidence>
<evidence type="ECO:0000256" key="21">
    <source>
        <dbReference type="PROSITE-ProRule" id="PRU00283"/>
    </source>
</evidence>
<dbReference type="AlphaFoldDB" id="A0A8C7XZH3"/>
<dbReference type="PRINTS" id="PR00380">
    <property type="entry name" value="KINESINHEAVY"/>
</dbReference>
<keyword evidence="13 22" id="KW-0175">Coiled coil</keyword>
<name>A0A8C7XZH3_9TELE</name>
<evidence type="ECO:0000256" key="5">
    <source>
        <dbReference type="ARBA" id="ARBA00022499"/>
    </source>
</evidence>
<feature type="region of interest" description="Disordered" evidence="23">
    <location>
        <begin position="1"/>
        <end position="21"/>
    </location>
</feature>
<keyword evidence="17" id="KW-0131">Cell cycle</keyword>
<dbReference type="SUPFAM" id="SSF52540">
    <property type="entry name" value="P-loop containing nucleoside triphosphate hydrolases"/>
    <property type="match status" value="1"/>
</dbReference>
<keyword evidence="4" id="KW-0963">Cytoplasm</keyword>
<keyword evidence="7" id="KW-0132">Cell division</keyword>
<evidence type="ECO:0000259" key="24">
    <source>
        <dbReference type="PROSITE" id="PS50067"/>
    </source>
</evidence>
<feature type="region of interest" description="Disordered" evidence="23">
    <location>
        <begin position="679"/>
        <end position="707"/>
    </location>
</feature>
<dbReference type="InterPro" id="IPR027417">
    <property type="entry name" value="P-loop_NTPase"/>
</dbReference>
<dbReference type="GO" id="GO:0090543">
    <property type="term" value="C:Flemming body"/>
    <property type="evidence" value="ECO:0007669"/>
    <property type="project" value="UniProtKB-SubCell"/>
</dbReference>
<evidence type="ECO:0000256" key="17">
    <source>
        <dbReference type="ARBA" id="ARBA00023306"/>
    </source>
</evidence>
<evidence type="ECO:0000256" key="4">
    <source>
        <dbReference type="ARBA" id="ARBA00022490"/>
    </source>
</evidence>
<organism evidence="25 26">
    <name type="scientific">Oryzias sinensis</name>
    <name type="common">Chinese medaka</name>
    <dbReference type="NCBI Taxonomy" id="183150"/>
    <lineage>
        <taxon>Eukaryota</taxon>
        <taxon>Metazoa</taxon>
        <taxon>Chordata</taxon>
        <taxon>Craniata</taxon>
        <taxon>Vertebrata</taxon>
        <taxon>Euteleostomi</taxon>
        <taxon>Actinopterygii</taxon>
        <taxon>Neopterygii</taxon>
        <taxon>Teleostei</taxon>
        <taxon>Neoteleostei</taxon>
        <taxon>Acanthomorphata</taxon>
        <taxon>Ovalentaria</taxon>
        <taxon>Atherinomorphae</taxon>
        <taxon>Beloniformes</taxon>
        <taxon>Adrianichthyidae</taxon>
        <taxon>Oryziinae</taxon>
        <taxon>Oryzias</taxon>
    </lineage>
</organism>
<evidence type="ECO:0000256" key="11">
    <source>
        <dbReference type="ARBA" id="ARBA00022840"/>
    </source>
</evidence>
<dbReference type="PANTHER" id="PTHR24115:SF600">
    <property type="entry name" value="KINESIN-LIKE PROTEIN KIF23"/>
    <property type="match status" value="1"/>
</dbReference>
<dbReference type="Gene3D" id="2.60.40.4330">
    <property type="entry name" value="Kinesin-like protein Kif23, Arf6-interacting domain"/>
    <property type="match status" value="1"/>
</dbReference>
<dbReference type="GO" id="GO:0005871">
    <property type="term" value="C:kinesin complex"/>
    <property type="evidence" value="ECO:0007669"/>
    <property type="project" value="TreeGrafter"/>
</dbReference>
<keyword evidence="15" id="KW-0206">Cytoskeleton</keyword>
<evidence type="ECO:0000256" key="7">
    <source>
        <dbReference type="ARBA" id="ARBA00022618"/>
    </source>
</evidence>
<dbReference type="InterPro" id="IPR032384">
    <property type="entry name" value="Kif23_Arf-bd"/>
</dbReference>
<comment type="similarity">
    <text evidence="21">Belongs to the TRAFAC class myosin-kinesin ATPase superfamily. Kinesin family.</text>
</comment>
<comment type="subcellular location">
    <subcellularLocation>
        <location evidence="2">Cytoplasm</location>
        <location evidence="2">Cytoskeleton</location>
        <location evidence="2">Spindle</location>
    </subcellularLocation>
    <subcellularLocation>
        <location evidence="3">Midbody</location>
        <location evidence="3">Midbody ring</location>
    </subcellularLocation>
    <subcellularLocation>
        <location evidence="1">Nucleus</location>
    </subcellularLocation>
</comment>
<feature type="region of interest" description="Disordered" evidence="23">
    <location>
        <begin position="600"/>
        <end position="645"/>
    </location>
</feature>
<comment type="subunit">
    <text evidence="19">Heterotetramer of two molecules each of RACGAP1 and KIF23. Found in the centralspindlin complex. Interacts with RACGAP1; the interaction is direct. Interacts with ECT2 and PRC1. Interacts with ANXA11 during cytokinesis. Interacts with BIRC6/bruce and USP8/UBPY. Interacts with ARF6, forming heterodimers and heterotetramers.</text>
</comment>
<reference evidence="25" key="2">
    <citation type="submission" date="2025-09" db="UniProtKB">
        <authorList>
            <consortium name="Ensembl"/>
        </authorList>
    </citation>
    <scope>IDENTIFICATION</scope>
</reference>
<evidence type="ECO:0000256" key="10">
    <source>
        <dbReference type="ARBA" id="ARBA00022776"/>
    </source>
</evidence>
<keyword evidence="12" id="KW-0832">Ubl conjugation</keyword>
<dbReference type="InterPro" id="IPR001752">
    <property type="entry name" value="Kinesin_motor_dom"/>
</dbReference>
<feature type="domain" description="Kinesin motor" evidence="24">
    <location>
        <begin position="23"/>
        <end position="334"/>
    </location>
</feature>
<evidence type="ECO:0000256" key="2">
    <source>
        <dbReference type="ARBA" id="ARBA00004186"/>
    </source>
</evidence>
<dbReference type="InterPro" id="IPR036961">
    <property type="entry name" value="Kinesin_motor_dom_sf"/>
</dbReference>
<protein>
    <recommendedName>
        <fullName evidence="20">Kinesin-like protein KIF23</fullName>
    </recommendedName>
</protein>
<feature type="region of interest" description="Disordered" evidence="23">
    <location>
        <begin position="837"/>
        <end position="895"/>
    </location>
</feature>
<dbReference type="PROSITE" id="PS50067">
    <property type="entry name" value="KINESIN_MOTOR_2"/>
    <property type="match status" value="1"/>
</dbReference>
<dbReference type="GO" id="GO:0016887">
    <property type="term" value="F:ATP hydrolysis activity"/>
    <property type="evidence" value="ECO:0007669"/>
    <property type="project" value="TreeGrafter"/>
</dbReference>
<dbReference type="Gene3D" id="3.40.850.10">
    <property type="entry name" value="Kinesin motor domain"/>
    <property type="match status" value="1"/>
</dbReference>
<keyword evidence="9 21" id="KW-0547">Nucleotide-binding</keyword>
<keyword evidence="10" id="KW-0498">Mitosis</keyword>
<dbReference type="Ensembl" id="ENSOSIT00000020795.1">
    <property type="protein sequence ID" value="ENSOSIP00000019690.1"/>
    <property type="gene ID" value="ENSOSIG00000006428.1"/>
</dbReference>
<dbReference type="InterPro" id="IPR027640">
    <property type="entry name" value="Kinesin-like_fam"/>
</dbReference>
<evidence type="ECO:0000256" key="22">
    <source>
        <dbReference type="SAM" id="Coils"/>
    </source>
</evidence>
<dbReference type="GO" id="GO:0051301">
    <property type="term" value="P:cell division"/>
    <property type="evidence" value="ECO:0007669"/>
    <property type="project" value="UniProtKB-KW"/>
</dbReference>
<evidence type="ECO:0000256" key="16">
    <source>
        <dbReference type="ARBA" id="ARBA00023242"/>
    </source>
</evidence>
<evidence type="ECO:0000256" key="14">
    <source>
        <dbReference type="ARBA" id="ARBA00023175"/>
    </source>
</evidence>
<dbReference type="SMART" id="SM00129">
    <property type="entry name" value="KISc"/>
    <property type="match status" value="1"/>
</dbReference>
<sequence>HKPTQNFRTPRRPKKPLNNQKDPVGVYCRVRPLGGGDEECCIEVISSTTIQLHAPEGFKVNRNGEYKETQYSFKKVFGVSVSQVELFEHVARPLVDDLIHGKNGLLFTYGVTGSGKTFTMTGSPGQGGLLPRSLDMIFNSIGPYQAKRYVFKTDDKNGMEIQCEVDALLERQRRENNLSVPKTPSSRQRIDPEIVDMITTEEACKADGVDEDSSYSVFVSYIEIYNNYIYDLLEETQEEAVKPKPPQSKILREDQNHNMYVAGCMEVEVKSAEEAFQVFWRGQKKRKVANTRLNRESSRSHSVFIIKLAQAPLDADGDNVLQDKNQVNVSQLCLSALTREPDVNQSFLMVVCVNPKGEDYEETLLVMRFAEMTQEVEVARPVDRPICGLTPGRRHKNQTGFYLTAFLNNLVLSLPPLPSCELTDPSDDVTLPRLIEALHNRQRIRQTIIEEYNRAANTMKSLLQELDSNLISKENFIHEQNGKLIEKDKLIQNNMAEIERLEKKTKMQEHKMDILQKTTKIYEEDKRTLQQELETREHRLQRELSDKRRLEQRMHGVVSDTQHKWEKECERRVNAMQLEMQNKLWVKDEKLKQLKAIVVESKASTRPDPTPRQSRPQRPSRDECPPPKRSASPSPLPPVSSPKVEEVEMNPRLDVPSLSSSSLLSVAESITSWEQRAALENRQGTPSASTPKRDQSPAGPSSSHEKTVCYRRRKGACFASPTYALDLIERSYRTTTPVRPLHRRSRSAGAEKWVDHKPNSSLDLGTVLQPVIPNSIQVSAPNEKALSKCDRYVLTHQEVASDGEVQTKLIKGEVIKTRGGGQAVQFTDIETLKQELTTVPSRKRKSSEGVSPSGDQQEGDWTDVETRCSVAVEMRAGSNMGPGYEHHGITKRRKP</sequence>
<dbReference type="GO" id="GO:0005874">
    <property type="term" value="C:microtubule"/>
    <property type="evidence" value="ECO:0007669"/>
    <property type="project" value="UniProtKB-KW"/>
</dbReference>
<reference evidence="25" key="1">
    <citation type="submission" date="2025-08" db="UniProtKB">
        <authorList>
            <consortium name="Ensembl"/>
        </authorList>
    </citation>
    <scope>IDENTIFICATION</scope>
</reference>
<evidence type="ECO:0000256" key="20">
    <source>
        <dbReference type="ARBA" id="ARBA00073209"/>
    </source>
</evidence>
<dbReference type="Pfam" id="PF16540">
    <property type="entry name" value="MKLP1_Arf_bdg"/>
    <property type="match status" value="1"/>
</dbReference>
<keyword evidence="14 21" id="KW-0505">Motor protein</keyword>
<dbReference type="InterPro" id="IPR038105">
    <property type="entry name" value="Kif23_Arf-bd_sf"/>
</dbReference>
<keyword evidence="8" id="KW-0493">Microtubule</keyword>
<evidence type="ECO:0000256" key="23">
    <source>
        <dbReference type="SAM" id="MobiDB-lite"/>
    </source>
</evidence>
<evidence type="ECO:0000256" key="19">
    <source>
        <dbReference type="ARBA" id="ARBA00066079"/>
    </source>
</evidence>
<dbReference type="FunFam" id="2.60.40.4330:FF:000001">
    <property type="entry name" value="Kinesin-like protein"/>
    <property type="match status" value="1"/>
</dbReference>
<dbReference type="PANTHER" id="PTHR24115">
    <property type="entry name" value="KINESIN-RELATED"/>
    <property type="match status" value="1"/>
</dbReference>
<feature type="compositionally biased region" description="Basic residues" evidence="23">
    <location>
        <begin position="1"/>
        <end position="15"/>
    </location>
</feature>
<comment type="function">
    <text evidence="18">Component of the centralspindlin complex that serves as a microtubule-dependent and Rho-mediated signaling required for the myosin contractile ring formation during the cell cycle cytokinesis. Essential for cytokinesis in Rho-mediated signaling. Required for the localization of ECT2 to the central spindle. Plus-end-directed motor enzyme that moves antiparallel microtubules in vitro.</text>
</comment>
<dbReference type="Pfam" id="PF00225">
    <property type="entry name" value="Kinesin"/>
    <property type="match status" value="1"/>
</dbReference>
<evidence type="ECO:0000313" key="25">
    <source>
        <dbReference type="Ensembl" id="ENSOSIP00000019690.1"/>
    </source>
</evidence>